<comment type="caution">
    <text evidence="2">The sequence shown here is derived from an EMBL/GenBank/DDBJ whole genome shotgun (WGS) entry which is preliminary data.</text>
</comment>
<keyword evidence="1" id="KW-0812">Transmembrane</keyword>
<sequence>MAQATVSRRRPCGNCGGRYFVGTISVFWAVVAFAAGLGGIAKALADSGLLAAANGGIPQPAHLVTAGVWAVGGLVVAGIAAFIGHGYRCIGCDSPR</sequence>
<protein>
    <submittedName>
        <fullName evidence="2">Uncharacterized protein</fullName>
    </submittedName>
</protein>
<keyword evidence="3" id="KW-1185">Reference proteome</keyword>
<accession>A0ABR9HVA0</accession>
<dbReference type="Proteomes" id="UP000631670">
    <property type="component" value="Unassembled WGS sequence"/>
</dbReference>
<evidence type="ECO:0000313" key="3">
    <source>
        <dbReference type="Proteomes" id="UP000631670"/>
    </source>
</evidence>
<gene>
    <name evidence="2" type="ORF">H4696_001963</name>
</gene>
<reference evidence="2 3" key="1">
    <citation type="submission" date="2020-10" db="EMBL/GenBank/DDBJ databases">
        <title>Sequencing the genomes of 1000 actinobacteria strains.</title>
        <authorList>
            <person name="Klenk H.-P."/>
        </authorList>
    </citation>
    <scope>NUCLEOTIDE SEQUENCE [LARGE SCALE GENOMIC DNA]</scope>
    <source>
        <strain evidence="2 3">DSM 44653</strain>
    </source>
</reference>
<evidence type="ECO:0000313" key="2">
    <source>
        <dbReference type="EMBL" id="MBE1494863.1"/>
    </source>
</evidence>
<keyword evidence="1" id="KW-0472">Membrane</keyword>
<name>A0ABR9HVA0_9PSEU</name>
<organism evidence="2 3">
    <name type="scientific">Amycolatopsis lexingtonensis</name>
    <dbReference type="NCBI Taxonomy" id="218822"/>
    <lineage>
        <taxon>Bacteria</taxon>
        <taxon>Bacillati</taxon>
        <taxon>Actinomycetota</taxon>
        <taxon>Actinomycetes</taxon>
        <taxon>Pseudonocardiales</taxon>
        <taxon>Pseudonocardiaceae</taxon>
        <taxon>Amycolatopsis</taxon>
    </lineage>
</organism>
<evidence type="ECO:0000256" key="1">
    <source>
        <dbReference type="SAM" id="Phobius"/>
    </source>
</evidence>
<proteinExistence type="predicted"/>
<keyword evidence="1" id="KW-1133">Transmembrane helix</keyword>
<feature type="transmembrane region" description="Helical" evidence="1">
    <location>
        <begin position="20"/>
        <end position="41"/>
    </location>
</feature>
<feature type="transmembrane region" description="Helical" evidence="1">
    <location>
        <begin position="61"/>
        <end position="83"/>
    </location>
</feature>
<dbReference type="EMBL" id="JADBEG010000001">
    <property type="protein sequence ID" value="MBE1494863.1"/>
    <property type="molecule type" value="Genomic_DNA"/>
</dbReference>
<dbReference type="RefSeq" id="WP_086863927.1">
    <property type="nucleotide sequence ID" value="NZ_JADBEG010000001.1"/>
</dbReference>